<dbReference type="GO" id="GO:0042171">
    <property type="term" value="F:lysophosphatidic acid acyltransferase activity"/>
    <property type="evidence" value="ECO:0007669"/>
    <property type="project" value="TreeGrafter"/>
</dbReference>
<dbReference type="GO" id="GO:0004623">
    <property type="term" value="F:phospholipase A2 activity"/>
    <property type="evidence" value="ECO:0007669"/>
    <property type="project" value="EnsemblFungi"/>
</dbReference>
<evidence type="ECO:0000313" key="4">
    <source>
        <dbReference type="Proteomes" id="UP000001640"/>
    </source>
</evidence>
<dbReference type="PANTHER" id="PTHR42886:SF29">
    <property type="entry name" value="PUMMELIG, ISOFORM A"/>
    <property type="match status" value="1"/>
</dbReference>
<dbReference type="InParanoid" id="G0VF91"/>
<sequence>MLRRRSFMLTLKTTLQTIFKRRQRIGTIAKQESQRNVTEYATSNTILPQPSTPPVAIPITDIITSLPSLFPRSLHDSRRDYNTFTTDIDSLQLNLLKTLPFFPMGSSQKVAKLIRTPIDDEGNYINEFCIMPAVKDGDYSSPDLKHLIFIHGYGAGLGFFLKNLENIPLLDNKWCIHAIDLPGYGFSSRFKFPFHYPNDSQTKVQKWFHDRIYRWFRERNLLQNPQNNLVMAHSLGAYLMAHYAFHFSNHFKKIIMCSPAGVSQFAVGKQNKQPPWWYNKLWDLNYSPFSLVRNSGIYGSKITSGWSYRRFKPTSFNGLNESQFEALHKYTYGIFNKNGSGEYLLSFILSCGGDPRFALEDNLFKEENPPEDLCDWVWVYGDRDWMDINGAHRISRRLVKKAGDTSKSKVHVIPSAGHHLYLDNYKAFNNLIIKEMETMG</sequence>
<dbReference type="InterPro" id="IPR000073">
    <property type="entry name" value="AB_hydrolase_1"/>
</dbReference>
<gene>
    <name evidence="3" type="primary">NCAS0E00860</name>
    <name evidence="3" type="ordered locus">NCAS_0E00860</name>
</gene>
<dbReference type="EMBL" id="HE576756">
    <property type="protein sequence ID" value="CCC70156.1"/>
    <property type="molecule type" value="Genomic_DNA"/>
</dbReference>
<reference key="2">
    <citation type="submission" date="2011-08" db="EMBL/GenBank/DDBJ databases">
        <title>Genome sequence of Naumovozyma castellii.</title>
        <authorList>
            <person name="Gordon J.L."/>
            <person name="Armisen D."/>
            <person name="Proux-Wera E."/>
            <person name="OhEigeartaigh S.S."/>
            <person name="Byrne K.P."/>
            <person name="Wolfe K.H."/>
        </authorList>
    </citation>
    <scope>NUCLEOTIDE SEQUENCE</scope>
    <source>
        <strain>Type strain:CBS 4309</strain>
    </source>
</reference>
<dbReference type="GO" id="GO:0005743">
    <property type="term" value="C:mitochondrial inner membrane"/>
    <property type="evidence" value="ECO:0007669"/>
    <property type="project" value="EnsemblFungi"/>
</dbReference>
<dbReference type="HOGENOM" id="CLU_017361_3_1_1"/>
<proteinExistence type="inferred from homology"/>
<evidence type="ECO:0000256" key="1">
    <source>
        <dbReference type="ARBA" id="ARBA00038097"/>
    </source>
</evidence>
<dbReference type="OMA" id="AFHSMMQ"/>
<feature type="domain" description="AB hydrolase-1" evidence="2">
    <location>
        <begin position="145"/>
        <end position="424"/>
    </location>
</feature>
<evidence type="ECO:0000313" key="3">
    <source>
        <dbReference type="EMBL" id="CCC70156.1"/>
    </source>
</evidence>
<organism evidence="3 4">
    <name type="scientific">Naumovozyma castellii</name>
    <name type="common">Yeast</name>
    <name type="synonym">Saccharomyces castellii</name>
    <dbReference type="NCBI Taxonomy" id="27288"/>
    <lineage>
        <taxon>Eukaryota</taxon>
        <taxon>Fungi</taxon>
        <taxon>Dikarya</taxon>
        <taxon>Ascomycota</taxon>
        <taxon>Saccharomycotina</taxon>
        <taxon>Saccharomycetes</taxon>
        <taxon>Saccharomycetales</taxon>
        <taxon>Saccharomycetaceae</taxon>
        <taxon>Naumovozyma</taxon>
    </lineage>
</organism>
<dbReference type="SUPFAM" id="SSF53474">
    <property type="entry name" value="alpha/beta-Hydrolases"/>
    <property type="match status" value="1"/>
</dbReference>
<dbReference type="KEGG" id="ncs:NCAS_0E00860"/>
<dbReference type="GeneID" id="96903789"/>
<name>G0VF91_NAUCA</name>
<dbReference type="Gene3D" id="3.40.50.1820">
    <property type="entry name" value="alpha/beta hydrolase"/>
    <property type="match status" value="1"/>
</dbReference>
<accession>G0VF91</accession>
<dbReference type="FunCoup" id="G0VF91">
    <property type="interactions" value="180"/>
</dbReference>
<keyword evidence="4" id="KW-1185">Reference proteome</keyword>
<dbReference type="GO" id="GO:0055088">
    <property type="term" value="P:lipid homeostasis"/>
    <property type="evidence" value="ECO:0007669"/>
    <property type="project" value="TreeGrafter"/>
</dbReference>
<dbReference type="GO" id="GO:0035965">
    <property type="term" value="P:cardiolipin acyl-chain remodeling"/>
    <property type="evidence" value="ECO:0007669"/>
    <property type="project" value="EnsemblFungi"/>
</dbReference>
<reference evidence="3 4" key="1">
    <citation type="journal article" date="2011" name="Proc. Natl. Acad. Sci. U.S.A.">
        <title>Evolutionary erosion of yeast sex chromosomes by mating-type switching accidents.</title>
        <authorList>
            <person name="Gordon J.L."/>
            <person name="Armisen D."/>
            <person name="Proux-Wera E."/>
            <person name="Oheigeartaigh S.S."/>
            <person name="Byrne K.P."/>
            <person name="Wolfe K.H."/>
        </authorList>
    </citation>
    <scope>NUCLEOTIDE SEQUENCE [LARGE SCALE GENOMIC DNA]</scope>
    <source>
        <strain evidence="4">ATCC 76901 / BCRC 22586 / CBS 4309 / NBRC 1992 / NRRL Y-12630</strain>
    </source>
</reference>
<comment type="similarity">
    <text evidence="1">Belongs to the peptidase S33 family. ABHD4/ABHD5 subfamily.</text>
</comment>
<dbReference type="Pfam" id="PF00561">
    <property type="entry name" value="Abhydrolase_1"/>
    <property type="match status" value="1"/>
</dbReference>
<dbReference type="Proteomes" id="UP000001640">
    <property type="component" value="Chromosome 5"/>
</dbReference>
<evidence type="ECO:0000259" key="2">
    <source>
        <dbReference type="Pfam" id="PF00561"/>
    </source>
</evidence>
<protein>
    <recommendedName>
        <fullName evidence="2">AB hydrolase-1 domain-containing protein</fullName>
    </recommendedName>
</protein>
<dbReference type="RefSeq" id="XP_003676517.1">
    <property type="nucleotide sequence ID" value="XM_003676469.1"/>
</dbReference>
<dbReference type="InterPro" id="IPR029058">
    <property type="entry name" value="AB_hydrolase_fold"/>
</dbReference>
<dbReference type="eggNOG" id="KOG4409">
    <property type="taxonomic scope" value="Eukaryota"/>
</dbReference>
<dbReference type="STRING" id="1064592.G0VF91"/>
<dbReference type="GO" id="GO:0006654">
    <property type="term" value="P:phosphatidic acid biosynthetic process"/>
    <property type="evidence" value="ECO:0007669"/>
    <property type="project" value="TreeGrafter"/>
</dbReference>
<dbReference type="OrthoDB" id="7457040at2759"/>
<dbReference type="AlphaFoldDB" id="G0VF91"/>
<dbReference type="PANTHER" id="PTHR42886">
    <property type="entry name" value="RE40534P-RELATED"/>
    <property type="match status" value="1"/>
</dbReference>